<dbReference type="Proteomes" id="UP001220064">
    <property type="component" value="Chromosome"/>
</dbReference>
<evidence type="ECO:0000256" key="2">
    <source>
        <dbReference type="ARBA" id="ARBA00004902"/>
    </source>
</evidence>
<feature type="active site" description="Proton donor" evidence="8">
    <location>
        <position position="101"/>
    </location>
</feature>
<keyword evidence="7 8" id="KW-0456">Lyase</keyword>
<dbReference type="SUPFAM" id="SSF52304">
    <property type="entry name" value="Type II 3-dehydroquinate dehydratase"/>
    <property type="match status" value="1"/>
</dbReference>
<dbReference type="PIRSF" id="PIRSF001399">
    <property type="entry name" value="DHquinase_II"/>
    <property type="match status" value="1"/>
</dbReference>
<dbReference type="RefSeq" id="WP_027018464.1">
    <property type="nucleotide sequence ID" value="NZ_ATVG01000001.1"/>
</dbReference>
<dbReference type="EC" id="4.2.1.10" evidence="5 8"/>
<comment type="subunit">
    <text evidence="4 8">Homododecamer.</text>
</comment>
<comment type="similarity">
    <text evidence="3 8">Belongs to the type-II 3-dehydroquinase family.</text>
</comment>
<dbReference type="PANTHER" id="PTHR21272:SF3">
    <property type="entry name" value="CATABOLIC 3-DEHYDROQUINASE"/>
    <property type="match status" value="1"/>
</dbReference>
<feature type="site" description="Transition state stabilizer" evidence="8">
    <location>
        <position position="17"/>
    </location>
</feature>
<dbReference type="NCBIfam" id="TIGR01088">
    <property type="entry name" value="aroQ"/>
    <property type="match status" value="1"/>
</dbReference>
<feature type="binding site" evidence="8">
    <location>
        <position position="86"/>
    </location>
    <ligand>
        <name>substrate</name>
    </ligand>
</feature>
<evidence type="ECO:0000256" key="8">
    <source>
        <dbReference type="HAMAP-Rule" id="MF_00169"/>
    </source>
</evidence>
<feature type="binding site" evidence="8">
    <location>
        <position position="79"/>
    </location>
    <ligand>
        <name>substrate</name>
    </ligand>
</feature>
<dbReference type="Pfam" id="PF01220">
    <property type="entry name" value="DHquinase_II"/>
    <property type="match status" value="1"/>
</dbReference>
<organism evidence="9 10">
    <name type="scientific">Corynebacterium massiliense DSM 45435</name>
    <dbReference type="NCBI Taxonomy" id="1121364"/>
    <lineage>
        <taxon>Bacteria</taxon>
        <taxon>Bacillati</taxon>
        <taxon>Actinomycetota</taxon>
        <taxon>Actinomycetes</taxon>
        <taxon>Mycobacteriales</taxon>
        <taxon>Corynebacteriaceae</taxon>
        <taxon>Corynebacterium</taxon>
    </lineage>
</organism>
<name>A0ABY7U9W5_9CORY</name>
<evidence type="ECO:0000256" key="1">
    <source>
        <dbReference type="ARBA" id="ARBA00001864"/>
    </source>
</evidence>
<comment type="catalytic activity">
    <reaction evidence="1 8">
        <text>3-dehydroquinate = 3-dehydroshikimate + H2O</text>
        <dbReference type="Rhea" id="RHEA:21096"/>
        <dbReference type="ChEBI" id="CHEBI:15377"/>
        <dbReference type="ChEBI" id="CHEBI:16630"/>
        <dbReference type="ChEBI" id="CHEBI:32364"/>
        <dbReference type="EC" id="4.2.1.10"/>
    </reaction>
</comment>
<accession>A0ABY7U9W5</accession>
<evidence type="ECO:0000256" key="3">
    <source>
        <dbReference type="ARBA" id="ARBA00011037"/>
    </source>
</evidence>
<sequence length="150" mass="15884">MRISVINGPNLNRLGRREPDIYGAATLADIEKLVRDKAAGLGVEVEWMQSNHEGELIEAAHRAADENLPVVVNAGGLTHTSVALRDALAEVADGAGFIEVHLSNVHARDPFRHTSLLSDIARGVIVGLGPCGYVAAVEHFAHAANQKGLA</sequence>
<gene>
    <name evidence="8 9" type="primary">aroQ</name>
    <name evidence="9" type="ORF">CMASS_05755</name>
</gene>
<dbReference type="EMBL" id="CP063189">
    <property type="protein sequence ID" value="WCZ32592.1"/>
    <property type="molecule type" value="Genomic_DNA"/>
</dbReference>
<evidence type="ECO:0000313" key="9">
    <source>
        <dbReference type="EMBL" id="WCZ32592.1"/>
    </source>
</evidence>
<evidence type="ECO:0000256" key="5">
    <source>
        <dbReference type="ARBA" id="ARBA00012060"/>
    </source>
</evidence>
<dbReference type="PANTHER" id="PTHR21272">
    <property type="entry name" value="CATABOLIC 3-DEHYDROQUINASE"/>
    <property type="match status" value="1"/>
</dbReference>
<dbReference type="NCBIfam" id="NF003807">
    <property type="entry name" value="PRK05395.1-4"/>
    <property type="match status" value="1"/>
</dbReference>
<keyword evidence="8" id="KW-0028">Amino-acid biosynthesis</keyword>
<proteinExistence type="inferred from homology"/>
<dbReference type="NCBIfam" id="NF003806">
    <property type="entry name" value="PRK05395.1-3"/>
    <property type="match status" value="1"/>
</dbReference>
<evidence type="ECO:0000256" key="4">
    <source>
        <dbReference type="ARBA" id="ARBA00011193"/>
    </source>
</evidence>
<evidence type="ECO:0000256" key="6">
    <source>
        <dbReference type="ARBA" id="ARBA00023141"/>
    </source>
</evidence>
<feature type="binding site" evidence="8">
    <location>
        <begin position="102"/>
        <end position="103"/>
    </location>
    <ligand>
        <name>substrate</name>
    </ligand>
</feature>
<dbReference type="PROSITE" id="PS01029">
    <property type="entry name" value="DEHYDROQUINASE_II"/>
    <property type="match status" value="1"/>
</dbReference>
<comment type="function">
    <text evidence="8">Catalyzes a trans-dehydration via an enolate intermediate.</text>
</comment>
<dbReference type="NCBIfam" id="NF003805">
    <property type="entry name" value="PRK05395.1-2"/>
    <property type="match status" value="1"/>
</dbReference>
<feature type="binding site" evidence="8">
    <location>
        <position position="112"/>
    </location>
    <ligand>
        <name>substrate</name>
    </ligand>
</feature>
<dbReference type="HAMAP" id="MF_00169">
    <property type="entry name" value="AroQ"/>
    <property type="match status" value="1"/>
</dbReference>
<evidence type="ECO:0000313" key="10">
    <source>
        <dbReference type="Proteomes" id="UP001220064"/>
    </source>
</evidence>
<dbReference type="InterPro" id="IPR018509">
    <property type="entry name" value="DHquinase_II_CS"/>
</dbReference>
<reference evidence="9 10" key="1">
    <citation type="submission" date="2020-10" db="EMBL/GenBank/DDBJ databases">
        <title>Complete genome sequence of Corynebacterium massiliense DSM 45435, type strain of Corynebacterium massiliense.</title>
        <authorList>
            <person name="Busche T."/>
            <person name="Kalinowski J."/>
            <person name="Ruckert C."/>
        </authorList>
    </citation>
    <scope>NUCLEOTIDE SEQUENCE [LARGE SCALE GENOMIC DNA]</scope>
    <source>
        <strain evidence="9 10">DSM 45435</strain>
    </source>
</reference>
<keyword evidence="6 8" id="KW-0057">Aromatic amino acid biosynthesis</keyword>
<dbReference type="InterPro" id="IPR001874">
    <property type="entry name" value="DHquinase_II"/>
</dbReference>
<dbReference type="CDD" id="cd00466">
    <property type="entry name" value="DHQase_II"/>
    <property type="match status" value="1"/>
</dbReference>
<keyword evidence="10" id="KW-1185">Reference proteome</keyword>
<dbReference type="GO" id="GO:0003855">
    <property type="term" value="F:3-dehydroquinate dehydratase activity"/>
    <property type="evidence" value="ECO:0007669"/>
    <property type="project" value="UniProtKB-EC"/>
</dbReference>
<evidence type="ECO:0000256" key="7">
    <source>
        <dbReference type="ARBA" id="ARBA00023239"/>
    </source>
</evidence>
<comment type="pathway">
    <text evidence="2 8">Metabolic intermediate biosynthesis; chorismate biosynthesis; chorismate from D-erythrose 4-phosphate and phosphoenolpyruvate: step 3/7.</text>
</comment>
<dbReference type="InterPro" id="IPR036441">
    <property type="entry name" value="DHquinase_II_sf"/>
</dbReference>
<protein>
    <recommendedName>
        <fullName evidence="5 8">3-dehydroquinate dehydratase</fullName>
        <shortName evidence="8">3-dehydroquinase</shortName>
        <ecNumber evidence="5 8">4.2.1.10</ecNumber>
    </recommendedName>
    <alternativeName>
        <fullName evidence="8">Type II DHQase</fullName>
    </alternativeName>
</protein>
<feature type="active site" description="Proton acceptor" evidence="8">
    <location>
        <position position="22"/>
    </location>
</feature>
<feature type="binding site" evidence="8">
    <location>
        <position position="73"/>
    </location>
    <ligand>
        <name>substrate</name>
    </ligand>
</feature>
<dbReference type="Gene3D" id="3.40.50.9100">
    <property type="entry name" value="Dehydroquinase, class II"/>
    <property type="match status" value="1"/>
</dbReference>